<evidence type="ECO:0000256" key="1">
    <source>
        <dbReference type="SAM" id="MobiDB-lite"/>
    </source>
</evidence>
<sequence length="316" mass="36823">MIENRDALRGNKKRRRSKSPNPVQPDQQTAPATLPQNCPVAAADCLKLPVPTIIVSSPRSTEQIAKKPRCSVVDLLTKKGAEAKHDVQLKSESIKSEQDKGPSQRKKPRSISPSKTSENTENKMDLDENEAPNINSDKIEDSASVITQGKFETSDLAIPLNDESCVDMDTSCEDQNISIVDHSAKETSPNKDTSPATKRAKRQRKITPAMQKRMEEKAKEREEKQKQKEIREMEKLEAKRKKEEERLEKEEERRKKKEEEDRIKQEKLRIKQEEMEKRKIELEAKQLEKERKEEERKREREKREMERKMKEEEKQK</sequence>
<dbReference type="AlphaFoldDB" id="H2ZDW2"/>
<proteinExistence type="predicted"/>
<evidence type="ECO:0000313" key="3">
    <source>
        <dbReference type="Proteomes" id="UP000007875"/>
    </source>
</evidence>
<name>H2ZDW2_CIOSA</name>
<keyword evidence="3" id="KW-1185">Reference proteome</keyword>
<organism evidence="2 3">
    <name type="scientific">Ciona savignyi</name>
    <name type="common">Pacific transparent sea squirt</name>
    <dbReference type="NCBI Taxonomy" id="51511"/>
    <lineage>
        <taxon>Eukaryota</taxon>
        <taxon>Metazoa</taxon>
        <taxon>Chordata</taxon>
        <taxon>Tunicata</taxon>
        <taxon>Ascidiacea</taxon>
        <taxon>Phlebobranchia</taxon>
        <taxon>Cionidae</taxon>
        <taxon>Ciona</taxon>
    </lineage>
</organism>
<accession>H2ZDW2</accession>
<dbReference type="Proteomes" id="UP000007875">
    <property type="component" value="Unassembled WGS sequence"/>
</dbReference>
<reference evidence="3" key="1">
    <citation type="submission" date="2003-08" db="EMBL/GenBank/DDBJ databases">
        <authorList>
            <person name="Birren B."/>
            <person name="Nusbaum C."/>
            <person name="Abebe A."/>
            <person name="Abouelleil A."/>
            <person name="Adekoya E."/>
            <person name="Ait-zahra M."/>
            <person name="Allen N."/>
            <person name="Allen T."/>
            <person name="An P."/>
            <person name="Anderson M."/>
            <person name="Anderson S."/>
            <person name="Arachchi H."/>
            <person name="Armbruster J."/>
            <person name="Bachantsang P."/>
            <person name="Baldwin J."/>
            <person name="Barry A."/>
            <person name="Bayul T."/>
            <person name="Blitshsteyn B."/>
            <person name="Bloom T."/>
            <person name="Blye J."/>
            <person name="Boguslavskiy L."/>
            <person name="Borowsky M."/>
            <person name="Boukhgalter B."/>
            <person name="Brunache A."/>
            <person name="Butler J."/>
            <person name="Calixte N."/>
            <person name="Calvo S."/>
            <person name="Camarata J."/>
            <person name="Campo K."/>
            <person name="Chang J."/>
            <person name="Cheshatsang Y."/>
            <person name="Citroen M."/>
            <person name="Collymore A."/>
            <person name="Considine T."/>
            <person name="Cook A."/>
            <person name="Cooke P."/>
            <person name="Corum B."/>
            <person name="Cuomo C."/>
            <person name="David R."/>
            <person name="Dawoe T."/>
            <person name="Degray S."/>
            <person name="Dodge S."/>
            <person name="Dooley K."/>
            <person name="Dorje P."/>
            <person name="Dorjee K."/>
            <person name="Dorris L."/>
            <person name="Duffey N."/>
            <person name="Dupes A."/>
            <person name="Elkins T."/>
            <person name="Engels R."/>
            <person name="Erickson J."/>
            <person name="Farina A."/>
            <person name="Faro S."/>
            <person name="Ferreira P."/>
            <person name="Fischer H."/>
            <person name="Fitzgerald M."/>
            <person name="Foley K."/>
            <person name="Gage D."/>
            <person name="Galagan J."/>
            <person name="Gearin G."/>
            <person name="Gnerre S."/>
            <person name="Gnirke A."/>
            <person name="Goyette A."/>
            <person name="Graham J."/>
            <person name="Grandbois E."/>
            <person name="Gyaltsen K."/>
            <person name="Hafez N."/>
            <person name="Hagopian D."/>
            <person name="Hagos B."/>
            <person name="Hall J."/>
            <person name="Hatcher B."/>
            <person name="Heller A."/>
            <person name="Higgins H."/>
            <person name="Honan T."/>
            <person name="Horn A."/>
            <person name="Houde N."/>
            <person name="Hughes L."/>
            <person name="Hulme W."/>
            <person name="Husby E."/>
            <person name="Iliev I."/>
            <person name="Jaffe D."/>
            <person name="Jones C."/>
            <person name="Kamal M."/>
            <person name="Kamat A."/>
            <person name="Kamvysselis M."/>
            <person name="Karlsson E."/>
            <person name="Kells C."/>
            <person name="Kieu A."/>
            <person name="Kisner P."/>
            <person name="Kodira C."/>
            <person name="Kulbokas E."/>
            <person name="Labutti K."/>
            <person name="Lama D."/>
            <person name="Landers T."/>
            <person name="Leger J."/>
            <person name="Levine S."/>
            <person name="Lewis D."/>
            <person name="Lewis T."/>
            <person name="Lindblad-toh K."/>
            <person name="Liu X."/>
            <person name="Lokyitsang T."/>
            <person name="Lokyitsang Y."/>
            <person name="Lucien O."/>
            <person name="Lui A."/>
            <person name="Ma L.J."/>
            <person name="Mabbitt R."/>
            <person name="Macdonald J."/>
            <person name="Maclean C."/>
            <person name="Major J."/>
            <person name="Manning J."/>
            <person name="Marabella R."/>
            <person name="Maru K."/>
            <person name="Matthews C."/>
            <person name="Mauceli E."/>
            <person name="Mccarthy M."/>
            <person name="Mcdonough S."/>
            <person name="Mcghee T."/>
            <person name="Meldrim J."/>
            <person name="Meneus L."/>
            <person name="Mesirov J."/>
            <person name="Mihalev A."/>
            <person name="Mihova T."/>
            <person name="Mikkelsen T."/>
            <person name="Mlenga V."/>
            <person name="Moru K."/>
            <person name="Mozes J."/>
            <person name="Mulrain L."/>
            <person name="Munson G."/>
            <person name="Naylor J."/>
            <person name="Newes C."/>
            <person name="Nguyen C."/>
            <person name="Nguyen N."/>
            <person name="Nguyen T."/>
            <person name="Nicol R."/>
            <person name="Nielsen C."/>
            <person name="Nizzari M."/>
            <person name="Norbu C."/>
            <person name="Norbu N."/>
            <person name="O'donnell P."/>
            <person name="Okoawo O."/>
            <person name="O'leary S."/>
            <person name="Omotosho B."/>
            <person name="O'neill K."/>
            <person name="Osman S."/>
            <person name="Parker S."/>
            <person name="Perrin D."/>
            <person name="Phunkhang P."/>
            <person name="Piqani B."/>
            <person name="Purcell S."/>
            <person name="Rachupka T."/>
            <person name="Ramasamy U."/>
            <person name="Rameau R."/>
            <person name="Ray V."/>
            <person name="Raymond C."/>
            <person name="Retta R."/>
            <person name="Richardson S."/>
            <person name="Rise C."/>
            <person name="Rodriguez J."/>
            <person name="Rogers J."/>
            <person name="Rogov P."/>
            <person name="Rutman M."/>
            <person name="Schupbach R."/>
            <person name="Seaman C."/>
            <person name="Settipalli S."/>
            <person name="Sharpe T."/>
            <person name="Sheridan J."/>
            <person name="Sherpa N."/>
            <person name="Shi J."/>
            <person name="Smirnov S."/>
            <person name="Smith C."/>
            <person name="Sougnez C."/>
            <person name="Spencer B."/>
            <person name="Stalker J."/>
            <person name="Stange-thomann N."/>
            <person name="Stavropoulos S."/>
            <person name="Stetson K."/>
            <person name="Stone C."/>
            <person name="Stone S."/>
            <person name="Stubbs M."/>
            <person name="Talamas J."/>
            <person name="Tchuinga P."/>
            <person name="Tenzing P."/>
            <person name="Tesfaye S."/>
            <person name="Theodore J."/>
            <person name="Thoulutsang Y."/>
            <person name="Topham K."/>
            <person name="Towey S."/>
            <person name="Tsamla T."/>
            <person name="Tsomo N."/>
            <person name="Vallee D."/>
            <person name="Vassiliev H."/>
            <person name="Venkataraman V."/>
            <person name="Vinson J."/>
            <person name="Vo A."/>
            <person name="Wade C."/>
            <person name="Wang S."/>
            <person name="Wangchuk T."/>
            <person name="Wangdi T."/>
            <person name="Whittaker C."/>
            <person name="Wilkinson J."/>
            <person name="Wu Y."/>
            <person name="Wyman D."/>
            <person name="Yadav S."/>
            <person name="Yang S."/>
            <person name="Yang X."/>
            <person name="Yeager S."/>
            <person name="Yee E."/>
            <person name="Young G."/>
            <person name="Zainoun J."/>
            <person name="Zembeck L."/>
            <person name="Zimmer A."/>
            <person name="Zody M."/>
            <person name="Lander E."/>
        </authorList>
    </citation>
    <scope>NUCLEOTIDE SEQUENCE [LARGE SCALE GENOMIC DNA]</scope>
</reference>
<dbReference type="GeneTree" id="ENSGT00720000110032"/>
<evidence type="ECO:0000313" key="2">
    <source>
        <dbReference type="Ensembl" id="ENSCSAVP00000015778.1"/>
    </source>
</evidence>
<feature type="region of interest" description="Disordered" evidence="1">
    <location>
        <begin position="177"/>
        <end position="316"/>
    </location>
</feature>
<protein>
    <submittedName>
        <fullName evidence="2">Uncharacterized protein</fullName>
    </submittedName>
</protein>
<feature type="compositionally biased region" description="Basic and acidic residues" evidence="1">
    <location>
        <begin position="212"/>
        <end position="316"/>
    </location>
</feature>
<dbReference type="HOGENOM" id="CLU_881482_0_0_1"/>
<dbReference type="InParanoid" id="H2ZDW2"/>
<reference evidence="2" key="2">
    <citation type="submission" date="2025-08" db="UniProtKB">
        <authorList>
            <consortium name="Ensembl"/>
        </authorList>
    </citation>
    <scope>IDENTIFICATION</scope>
</reference>
<feature type="compositionally biased region" description="Polar residues" evidence="1">
    <location>
        <begin position="19"/>
        <end position="35"/>
    </location>
</feature>
<reference evidence="2" key="3">
    <citation type="submission" date="2025-09" db="UniProtKB">
        <authorList>
            <consortium name="Ensembl"/>
        </authorList>
    </citation>
    <scope>IDENTIFICATION</scope>
</reference>
<feature type="region of interest" description="Disordered" evidence="1">
    <location>
        <begin position="1"/>
        <end position="35"/>
    </location>
</feature>
<feature type="region of interest" description="Disordered" evidence="1">
    <location>
        <begin position="84"/>
        <end position="141"/>
    </location>
</feature>
<feature type="compositionally biased region" description="Basic and acidic residues" evidence="1">
    <location>
        <begin position="84"/>
        <end position="102"/>
    </location>
</feature>
<dbReference type="Ensembl" id="ENSCSAVT00000015957.1">
    <property type="protein sequence ID" value="ENSCSAVP00000015778.1"/>
    <property type="gene ID" value="ENSCSAVG00000009269.1"/>
</dbReference>